<keyword evidence="2" id="KW-1185">Reference proteome</keyword>
<dbReference type="Proteomes" id="UP000317557">
    <property type="component" value="Unassembled WGS sequence"/>
</dbReference>
<evidence type="ECO:0000313" key="2">
    <source>
        <dbReference type="Proteomes" id="UP000317557"/>
    </source>
</evidence>
<protein>
    <submittedName>
        <fullName evidence="1">Uncharacterized protein</fullName>
    </submittedName>
</protein>
<gene>
    <name evidence="1" type="ORF">SAMN06265219_113126</name>
</gene>
<organism evidence="1 2">
    <name type="scientific">Gracilimonas mengyeensis</name>
    <dbReference type="NCBI Taxonomy" id="1302730"/>
    <lineage>
        <taxon>Bacteria</taxon>
        <taxon>Pseudomonadati</taxon>
        <taxon>Balneolota</taxon>
        <taxon>Balneolia</taxon>
        <taxon>Balneolales</taxon>
        <taxon>Balneolaceae</taxon>
        <taxon>Gracilimonas</taxon>
    </lineage>
</organism>
<proteinExistence type="predicted"/>
<reference evidence="1 2" key="1">
    <citation type="submission" date="2017-05" db="EMBL/GenBank/DDBJ databases">
        <authorList>
            <person name="Varghese N."/>
            <person name="Submissions S."/>
        </authorList>
    </citation>
    <scope>NUCLEOTIDE SEQUENCE [LARGE SCALE GENOMIC DNA]</scope>
    <source>
        <strain evidence="1 2">DSM 21985</strain>
    </source>
</reference>
<dbReference type="EMBL" id="FXTP01000013">
    <property type="protein sequence ID" value="SMO87072.1"/>
    <property type="molecule type" value="Genomic_DNA"/>
</dbReference>
<name>A0A521ET52_9BACT</name>
<sequence length="191" mass="22602">MSDSIYIDPSFETFLNRVFGNDRYHGFSGNRDKTRWKNTLSKLFDSFEKHIKANIQDDPEQVENIKKELELIKLALRSKQSINDINVNSIRALFEICFQLLGDKIDHTDRKVLNHPSHYKLNKKRTLVYHSDNLQKFWKVHERAGTSKFLDAGVPGKTKLEDFFFDELNGKSDEFILWFKETHPDLYLEIF</sequence>
<dbReference type="AlphaFoldDB" id="A0A521ET52"/>
<evidence type="ECO:0000313" key="1">
    <source>
        <dbReference type="EMBL" id="SMO87072.1"/>
    </source>
</evidence>
<accession>A0A521ET52</accession>
<dbReference type="RefSeq" id="WP_142455421.1">
    <property type="nucleotide sequence ID" value="NZ_FXTP01000013.1"/>
</dbReference>